<keyword evidence="2" id="KW-1185">Reference proteome</keyword>
<evidence type="ECO:0000313" key="2">
    <source>
        <dbReference type="Proteomes" id="UP001595719"/>
    </source>
</evidence>
<dbReference type="EMBL" id="JBHSCO010000001">
    <property type="protein sequence ID" value="MFC4390104.1"/>
    <property type="molecule type" value="Genomic_DNA"/>
</dbReference>
<organism evidence="1 2">
    <name type="scientific">Flavobacterium quisquiliarum</name>
    <dbReference type="NCBI Taxonomy" id="1834436"/>
    <lineage>
        <taxon>Bacteria</taxon>
        <taxon>Pseudomonadati</taxon>
        <taxon>Bacteroidota</taxon>
        <taxon>Flavobacteriia</taxon>
        <taxon>Flavobacteriales</taxon>
        <taxon>Flavobacteriaceae</taxon>
        <taxon>Flavobacterium</taxon>
    </lineage>
</organism>
<proteinExistence type="predicted"/>
<reference evidence="2" key="1">
    <citation type="journal article" date="2019" name="Int. J. Syst. Evol. Microbiol.">
        <title>The Global Catalogue of Microorganisms (GCM) 10K type strain sequencing project: providing services to taxonomists for standard genome sequencing and annotation.</title>
        <authorList>
            <consortium name="The Broad Institute Genomics Platform"/>
            <consortium name="The Broad Institute Genome Sequencing Center for Infectious Disease"/>
            <person name="Wu L."/>
            <person name="Ma J."/>
        </authorList>
    </citation>
    <scope>NUCLEOTIDE SEQUENCE [LARGE SCALE GENOMIC DNA]</scope>
    <source>
        <strain evidence="2">CGMCC 1.15345</strain>
    </source>
</reference>
<name>A0ABV8W009_9FLAO</name>
<dbReference type="RefSeq" id="WP_219071609.1">
    <property type="nucleotide sequence ID" value="NZ_JBHSCO010000001.1"/>
</dbReference>
<accession>A0ABV8W009</accession>
<dbReference type="Proteomes" id="UP001595719">
    <property type="component" value="Unassembled WGS sequence"/>
</dbReference>
<gene>
    <name evidence="1" type="ORF">ACFOY0_03765</name>
</gene>
<protein>
    <submittedName>
        <fullName evidence="1">Uncharacterized protein</fullName>
    </submittedName>
</protein>
<comment type="caution">
    <text evidence="1">The sequence shown here is derived from an EMBL/GenBank/DDBJ whole genome shotgun (WGS) entry which is preliminary data.</text>
</comment>
<evidence type="ECO:0000313" key="1">
    <source>
        <dbReference type="EMBL" id="MFC4390104.1"/>
    </source>
</evidence>
<sequence length="101" mass="11202">MVNLTAFSIIAHYNKKSAFNSRNGTFGTGPDLHGISGCGLWYTDPMHLISGTVKPKLTAIMTDWPVKDRSVIIGTRIDVITGIIKKYLEVDFPESQIVRVH</sequence>